<keyword evidence="5" id="KW-0645">Protease</keyword>
<feature type="compositionally biased region" description="Polar residues" evidence="14">
    <location>
        <begin position="454"/>
        <end position="467"/>
    </location>
</feature>
<reference evidence="16" key="2">
    <citation type="submission" date="2021-08" db="EMBL/GenBank/DDBJ databases">
        <authorList>
            <person name="Eriksson T."/>
        </authorList>
    </citation>
    <scope>NUCLEOTIDE SEQUENCE</scope>
    <source>
        <strain evidence="16">Stoneville</strain>
        <tissue evidence="16">Whole head</tissue>
    </source>
</reference>
<dbReference type="PROSITE" id="PS00972">
    <property type="entry name" value="USP_1"/>
    <property type="match status" value="1"/>
</dbReference>
<sequence length="818" mass="91170">MQLVVFDPTLALQVANLTCHMLILKNFRINLEKYGSIPRELVVVALPLGRELTCALVATSRNRRSSYPIIKRTPSTHPQVRVRDYAPVPSPEPQLAPFANKQYAVTGMPASTLDPVNAALRTALTKTDDSPLDAQLAGSTKKALLGNIEFEPAGSYQSTVLDKLKSKYIVLKSSETPQPSKPEGDMGADETLKLANHELYPFEAVQLGWSKCDWSVGAGMINMGNTCYLNSTLQALFHVPALVNWLISDKEHTAECQDSGGLCIICAMRKTLQESQQRNTNTIRPLLIYNKLRLVCRNLIPGRQEDAHEFLRYLVEAMEKSYLGRFKNHSEFDSKVKETTPLNQILGGYLRSAVRCLKCGHVSTTFQHFQDLLLDIRKAQTLDEALEGYFSREKLDDDSYHCQSCQKKVRIISHQAVFNTNAYIMLYELESSPFTQKSNNTVTSKIKSPLAPEPSSNNNTPKTSTANGIGFTSEKVYGPELPPDKFEKKLNGAATPVSNGNGNHSESSGTSDSEPENAHEAKSPQKENNPTSSPQLPTKKSSLSTNSDVKTPKLPLAPKTRNQTLLSSSENISNNITQINSTNTESSVKPQQTTFQPLTTKLVPYETDDSSCSDESNQSPQEAEYRVSTKAAVGEWKVTSTEPTSQSKNWGEKKQDGTVSELFKMSHSGYSAPVSSWNGTRAQLDKEINAERREERKRAFVDNADQGKVKHQKMNNSYNKSNPGYNPVQRMIRRTLTEMGCPPHILDDLMENCHERRWPPGLSSLETRQNNRRQYENYVCKRVPGKQAVLVLACDNTHMSEDMMVEPGLVMIFAHGIE</sequence>
<dbReference type="AlphaFoldDB" id="A0A8J6HHZ9"/>
<evidence type="ECO:0000256" key="7">
    <source>
        <dbReference type="ARBA" id="ARBA00022801"/>
    </source>
</evidence>
<evidence type="ECO:0000256" key="5">
    <source>
        <dbReference type="ARBA" id="ARBA00022670"/>
    </source>
</evidence>
<feature type="compositionally biased region" description="Low complexity" evidence="14">
    <location>
        <begin position="498"/>
        <end position="511"/>
    </location>
</feature>
<dbReference type="GO" id="GO:0016579">
    <property type="term" value="P:protein deubiquitination"/>
    <property type="evidence" value="ECO:0007669"/>
    <property type="project" value="InterPro"/>
</dbReference>
<dbReference type="InterPro" id="IPR037255">
    <property type="entry name" value="NRDP1_C"/>
</dbReference>
<evidence type="ECO:0000256" key="3">
    <source>
        <dbReference type="ARBA" id="ARBA00009085"/>
    </source>
</evidence>
<dbReference type="InterPro" id="IPR015036">
    <property type="entry name" value="NRDP1"/>
</dbReference>
<evidence type="ECO:0000256" key="4">
    <source>
        <dbReference type="ARBA" id="ARBA00012759"/>
    </source>
</evidence>
<evidence type="ECO:0000256" key="8">
    <source>
        <dbReference type="ARBA" id="ARBA00022807"/>
    </source>
</evidence>
<dbReference type="InterPro" id="IPR018200">
    <property type="entry name" value="USP_CS"/>
</dbReference>
<dbReference type="InterPro" id="IPR050164">
    <property type="entry name" value="Peptidase_C19"/>
</dbReference>
<dbReference type="GO" id="GO:0061630">
    <property type="term" value="F:ubiquitin protein ligase activity"/>
    <property type="evidence" value="ECO:0007669"/>
    <property type="project" value="InterPro"/>
</dbReference>
<evidence type="ECO:0000256" key="1">
    <source>
        <dbReference type="ARBA" id="ARBA00000707"/>
    </source>
</evidence>
<dbReference type="GO" id="GO:0005730">
    <property type="term" value="C:nucleolus"/>
    <property type="evidence" value="ECO:0007669"/>
    <property type="project" value="UniProtKB-SubCell"/>
</dbReference>
<feature type="compositionally biased region" description="Polar residues" evidence="14">
    <location>
        <begin position="526"/>
        <end position="549"/>
    </location>
</feature>
<accession>A0A8J6HHZ9</accession>
<evidence type="ECO:0000256" key="14">
    <source>
        <dbReference type="SAM" id="MobiDB-lite"/>
    </source>
</evidence>
<dbReference type="InterPro" id="IPR028889">
    <property type="entry name" value="USP"/>
</dbReference>
<evidence type="ECO:0000256" key="9">
    <source>
        <dbReference type="ARBA" id="ARBA00039432"/>
    </source>
</evidence>
<evidence type="ECO:0000256" key="12">
    <source>
        <dbReference type="ARBA" id="ARBA00042420"/>
    </source>
</evidence>
<dbReference type="SUPFAM" id="SSF160088">
    <property type="entry name" value="NRDP1 C-terminal domain-like"/>
    <property type="match status" value="1"/>
</dbReference>
<keyword evidence="8" id="KW-0788">Thiol protease</keyword>
<feature type="region of interest" description="Disordered" evidence="14">
    <location>
        <begin position="703"/>
        <end position="727"/>
    </location>
</feature>
<dbReference type="Pfam" id="PF00443">
    <property type="entry name" value="UCH"/>
    <property type="match status" value="1"/>
</dbReference>
<reference evidence="16" key="1">
    <citation type="journal article" date="2020" name="J Insects Food Feed">
        <title>The yellow mealworm (Tenebrio molitor) genome: a resource for the emerging insects as food and feed industry.</title>
        <authorList>
            <person name="Eriksson T."/>
            <person name="Andere A."/>
            <person name="Kelstrup H."/>
            <person name="Emery V."/>
            <person name="Picard C."/>
        </authorList>
    </citation>
    <scope>NUCLEOTIDE SEQUENCE</scope>
    <source>
        <strain evidence="16">Stoneville</strain>
        <tissue evidence="16">Whole head</tissue>
    </source>
</reference>
<dbReference type="Gene3D" id="3.90.70.10">
    <property type="entry name" value="Cysteine proteinases"/>
    <property type="match status" value="1"/>
</dbReference>
<dbReference type="PANTHER" id="PTHR24006:SF758">
    <property type="entry name" value="UBIQUITIN CARBOXYL-TERMINAL HYDROLASE 36"/>
    <property type="match status" value="1"/>
</dbReference>
<dbReference type="InterPro" id="IPR001394">
    <property type="entry name" value="Peptidase_C19_UCH"/>
</dbReference>
<keyword evidence="6" id="KW-0833">Ubl conjugation pathway</keyword>
<feature type="domain" description="USP" evidence="15">
    <location>
        <begin position="218"/>
        <end position="542"/>
    </location>
</feature>
<evidence type="ECO:0000256" key="13">
    <source>
        <dbReference type="ARBA" id="ARBA00043009"/>
    </source>
</evidence>
<evidence type="ECO:0000313" key="17">
    <source>
        <dbReference type="Proteomes" id="UP000719412"/>
    </source>
</evidence>
<comment type="subcellular location">
    <subcellularLocation>
        <location evidence="2">Nucleus</location>
        <location evidence="2">Nucleolus</location>
    </subcellularLocation>
</comment>
<dbReference type="GO" id="GO:0004843">
    <property type="term" value="F:cysteine-type deubiquitinase activity"/>
    <property type="evidence" value="ECO:0007669"/>
    <property type="project" value="UniProtKB-EC"/>
</dbReference>
<evidence type="ECO:0000259" key="15">
    <source>
        <dbReference type="PROSITE" id="PS50235"/>
    </source>
</evidence>
<dbReference type="Proteomes" id="UP000719412">
    <property type="component" value="Unassembled WGS sequence"/>
</dbReference>
<keyword evidence="17" id="KW-1185">Reference proteome</keyword>
<keyword evidence="7" id="KW-0378">Hydrolase</keyword>
<comment type="catalytic activity">
    <reaction evidence="1">
        <text>Thiol-dependent hydrolysis of ester, thioester, amide, peptide and isopeptide bonds formed by the C-terminal Gly of ubiquitin (a 76-residue protein attached to proteins as an intracellular targeting signal).</text>
        <dbReference type="EC" id="3.4.19.12"/>
    </reaction>
</comment>
<feature type="region of interest" description="Disordered" evidence="14">
    <location>
        <begin position="606"/>
        <end position="626"/>
    </location>
</feature>
<protein>
    <recommendedName>
        <fullName evidence="9">Ubiquitin carboxyl-terminal hydrolase 36</fullName>
        <ecNumber evidence="4">3.4.19.12</ecNumber>
    </recommendedName>
    <alternativeName>
        <fullName evidence="12">Deubiquitinating enzyme 36</fullName>
    </alternativeName>
    <alternativeName>
        <fullName evidence="11">Protein scrawny</fullName>
    </alternativeName>
    <alternativeName>
        <fullName evidence="10">Ubiquitin thioesterase 36</fullName>
    </alternativeName>
    <alternativeName>
        <fullName evidence="13">Ubiquitin-specific-processing protease 36</fullName>
    </alternativeName>
</protein>
<feature type="region of interest" description="Disordered" evidence="14">
    <location>
        <begin position="440"/>
        <end position="573"/>
    </location>
</feature>
<dbReference type="GO" id="GO:0006508">
    <property type="term" value="P:proteolysis"/>
    <property type="evidence" value="ECO:0007669"/>
    <property type="project" value="UniProtKB-KW"/>
</dbReference>
<dbReference type="Pfam" id="PF08941">
    <property type="entry name" value="USP8_interact"/>
    <property type="match status" value="1"/>
</dbReference>
<evidence type="ECO:0000256" key="10">
    <source>
        <dbReference type="ARBA" id="ARBA00041300"/>
    </source>
</evidence>
<gene>
    <name evidence="16" type="ORF">GEV33_008050</name>
</gene>
<dbReference type="EC" id="3.4.19.12" evidence="4"/>
<evidence type="ECO:0000256" key="6">
    <source>
        <dbReference type="ARBA" id="ARBA00022786"/>
    </source>
</evidence>
<comment type="caution">
    <text evidence="16">The sequence shown here is derived from an EMBL/GenBank/DDBJ whole genome shotgun (WGS) entry which is preliminary data.</text>
</comment>
<comment type="similarity">
    <text evidence="3">Belongs to the peptidase C19 family.</text>
</comment>
<evidence type="ECO:0000256" key="11">
    <source>
        <dbReference type="ARBA" id="ARBA00042154"/>
    </source>
</evidence>
<dbReference type="GO" id="GO:0005829">
    <property type="term" value="C:cytosol"/>
    <property type="evidence" value="ECO:0007669"/>
    <property type="project" value="TreeGrafter"/>
</dbReference>
<dbReference type="PROSITE" id="PS50235">
    <property type="entry name" value="USP_3"/>
    <property type="match status" value="1"/>
</dbReference>
<feature type="compositionally biased region" description="Polar residues" evidence="14">
    <location>
        <begin position="714"/>
        <end position="724"/>
    </location>
</feature>
<organism evidence="16 17">
    <name type="scientific">Tenebrio molitor</name>
    <name type="common">Yellow mealworm beetle</name>
    <dbReference type="NCBI Taxonomy" id="7067"/>
    <lineage>
        <taxon>Eukaryota</taxon>
        <taxon>Metazoa</taxon>
        <taxon>Ecdysozoa</taxon>
        <taxon>Arthropoda</taxon>
        <taxon>Hexapoda</taxon>
        <taxon>Insecta</taxon>
        <taxon>Pterygota</taxon>
        <taxon>Neoptera</taxon>
        <taxon>Endopterygota</taxon>
        <taxon>Coleoptera</taxon>
        <taxon>Polyphaga</taxon>
        <taxon>Cucujiformia</taxon>
        <taxon>Tenebrionidae</taxon>
        <taxon>Tenebrio</taxon>
    </lineage>
</organism>
<dbReference type="EMBL" id="JABDTM020023983">
    <property type="protein sequence ID" value="KAH0814738.1"/>
    <property type="molecule type" value="Genomic_DNA"/>
</dbReference>
<evidence type="ECO:0000313" key="16">
    <source>
        <dbReference type="EMBL" id="KAH0814738.1"/>
    </source>
</evidence>
<dbReference type="GO" id="GO:0016567">
    <property type="term" value="P:protein ubiquitination"/>
    <property type="evidence" value="ECO:0007669"/>
    <property type="project" value="UniProtKB-UniPathway"/>
</dbReference>
<proteinExistence type="inferred from homology"/>
<dbReference type="InterPro" id="IPR038765">
    <property type="entry name" value="Papain-like_cys_pep_sf"/>
</dbReference>
<dbReference type="UniPathway" id="UPA00143"/>
<dbReference type="PANTHER" id="PTHR24006">
    <property type="entry name" value="UBIQUITIN CARBOXYL-TERMINAL HYDROLASE"/>
    <property type="match status" value="1"/>
</dbReference>
<dbReference type="SUPFAM" id="SSF54001">
    <property type="entry name" value="Cysteine proteinases"/>
    <property type="match status" value="1"/>
</dbReference>
<evidence type="ECO:0000256" key="2">
    <source>
        <dbReference type="ARBA" id="ARBA00004604"/>
    </source>
</evidence>
<dbReference type="FunFam" id="3.90.70.10:FF:000119">
    <property type="entry name" value="Ubiquitin specific peptidase 36"/>
    <property type="match status" value="1"/>
</dbReference>
<name>A0A8J6HHZ9_TENMO</name>
<feature type="compositionally biased region" description="Basic and acidic residues" evidence="14">
    <location>
        <begin position="516"/>
        <end position="525"/>
    </location>
</feature>
<dbReference type="GO" id="GO:0042981">
    <property type="term" value="P:regulation of apoptotic process"/>
    <property type="evidence" value="ECO:0007669"/>
    <property type="project" value="TreeGrafter"/>
</dbReference>